<dbReference type="EMBL" id="NPDP01000008">
    <property type="protein sequence ID" value="PJZ30658.1"/>
    <property type="molecule type" value="Genomic_DNA"/>
</dbReference>
<protein>
    <submittedName>
        <fullName evidence="2">Metal-sensitive transcriptional repressor</fullName>
    </submittedName>
</protein>
<dbReference type="GO" id="GO:0046872">
    <property type="term" value="F:metal ion binding"/>
    <property type="evidence" value="ECO:0007669"/>
    <property type="project" value="InterPro"/>
</dbReference>
<dbReference type="InterPro" id="IPR038390">
    <property type="entry name" value="Metal_Tscrpt_repr_sf"/>
</dbReference>
<gene>
    <name evidence="3" type="ORF">CH378_05935</name>
    <name evidence="2" type="ORF">EFP84_13850</name>
</gene>
<dbReference type="GO" id="GO:0045892">
    <property type="term" value="P:negative regulation of DNA-templated transcription"/>
    <property type="evidence" value="ECO:0007669"/>
    <property type="project" value="UniProtKB-ARBA"/>
</dbReference>
<reference evidence="2 5" key="2">
    <citation type="submission" date="2018-11" db="EMBL/GenBank/DDBJ databases">
        <title>Complete genome sequence of Leptospira kmetyi isolate LS 001/16 from soil sample associated with a leptospirosis patient in Kelantan.</title>
        <authorList>
            <person name="Muhammad Yusoff F."/>
            <person name="Muhammad Yusoff S."/>
            <person name="Ahmad M.N."/>
            <person name="Yusof N.Y."/>
            <person name="Aziah I."/>
        </authorList>
    </citation>
    <scope>NUCLEOTIDE SEQUENCE [LARGE SCALE GENOMIC DNA]</scope>
    <source>
        <strain evidence="2 5">LS 001/16</strain>
    </source>
</reference>
<sequence>MVMTKPKHKLHSDPKVKENLILRLKKIEGQVRGIQGMIEREEYCDDVLNQLSSTKSALDGVSKTLLKSHIQTCVVERFQQNDSKILDEFMTTVDRILK</sequence>
<dbReference type="GO" id="GO:0003677">
    <property type="term" value="F:DNA binding"/>
    <property type="evidence" value="ECO:0007669"/>
    <property type="project" value="InterPro"/>
</dbReference>
<evidence type="ECO:0000313" key="3">
    <source>
        <dbReference type="EMBL" id="PJZ30658.1"/>
    </source>
</evidence>
<dbReference type="Proteomes" id="UP000231919">
    <property type="component" value="Unassembled WGS sequence"/>
</dbReference>
<dbReference type="OrthoDB" id="9811244at2"/>
<proteinExistence type="inferred from homology"/>
<evidence type="ECO:0000256" key="1">
    <source>
        <dbReference type="ARBA" id="ARBA00005260"/>
    </source>
</evidence>
<dbReference type="PANTHER" id="PTHR33677:SF3">
    <property type="entry name" value="COPPER-SENSING TRANSCRIPTIONAL REPRESSOR RICR"/>
    <property type="match status" value="1"/>
</dbReference>
<dbReference type="InterPro" id="IPR003735">
    <property type="entry name" value="Metal_Tscrpt_repr"/>
</dbReference>
<dbReference type="Proteomes" id="UP000276407">
    <property type="component" value="Chromosome 1"/>
</dbReference>
<organism evidence="2 5">
    <name type="scientific">Leptospira kmetyi</name>
    <dbReference type="NCBI Taxonomy" id="408139"/>
    <lineage>
        <taxon>Bacteria</taxon>
        <taxon>Pseudomonadati</taxon>
        <taxon>Spirochaetota</taxon>
        <taxon>Spirochaetia</taxon>
        <taxon>Leptospirales</taxon>
        <taxon>Leptospiraceae</taxon>
        <taxon>Leptospira</taxon>
    </lineage>
</organism>
<keyword evidence="4" id="KW-1185">Reference proteome</keyword>
<accession>A0A2M9XSG1</accession>
<dbReference type="AlphaFoldDB" id="A0A2M9XSG1"/>
<evidence type="ECO:0000313" key="4">
    <source>
        <dbReference type="Proteomes" id="UP000231919"/>
    </source>
</evidence>
<dbReference type="Gene3D" id="1.20.58.1000">
    <property type="entry name" value="Metal-sensitive repressor, helix protomer"/>
    <property type="match status" value="1"/>
</dbReference>
<dbReference type="PANTHER" id="PTHR33677">
    <property type="entry name" value="TRANSCRIPTIONAL REPRESSOR FRMR-RELATED"/>
    <property type="match status" value="1"/>
</dbReference>
<dbReference type="Pfam" id="PF02583">
    <property type="entry name" value="Trns_repr_metal"/>
    <property type="match status" value="1"/>
</dbReference>
<name>A0A2M9XSG1_9LEPT</name>
<dbReference type="EMBL" id="CP033614">
    <property type="protein sequence ID" value="AYV56481.1"/>
    <property type="molecule type" value="Genomic_DNA"/>
</dbReference>
<comment type="similarity">
    <text evidence="1">Belongs to the FrmR/RcnR family.</text>
</comment>
<dbReference type="CDD" id="cd10152">
    <property type="entry name" value="SaCsoR-like_DUF156"/>
    <property type="match status" value="1"/>
</dbReference>
<dbReference type="KEGG" id="lkm:EFP84_13850"/>
<evidence type="ECO:0000313" key="5">
    <source>
        <dbReference type="Proteomes" id="UP000276407"/>
    </source>
</evidence>
<evidence type="ECO:0000313" key="2">
    <source>
        <dbReference type="EMBL" id="AYV56481.1"/>
    </source>
</evidence>
<reference evidence="3 4" key="1">
    <citation type="submission" date="2017-07" db="EMBL/GenBank/DDBJ databases">
        <title>Leptospira spp. isolated from tropical soils.</title>
        <authorList>
            <person name="Thibeaux R."/>
            <person name="Iraola G."/>
            <person name="Ferres I."/>
            <person name="Bierque E."/>
            <person name="Girault D."/>
            <person name="Soupe-Gilbert M.-E."/>
            <person name="Picardeau M."/>
            <person name="Goarant C."/>
        </authorList>
    </citation>
    <scope>NUCLEOTIDE SEQUENCE [LARGE SCALE GENOMIC DNA]</scope>
    <source>
        <strain evidence="3 4">JW2-C-B1</strain>
    </source>
</reference>